<dbReference type="GO" id="GO:0034045">
    <property type="term" value="C:phagophore assembly site membrane"/>
    <property type="evidence" value="ECO:0007669"/>
    <property type="project" value="UniProtKB-SubCell"/>
</dbReference>
<dbReference type="AlphaFoldDB" id="A0A1E4TGE7"/>
<dbReference type="GO" id="GO:0000139">
    <property type="term" value="C:Golgi membrane"/>
    <property type="evidence" value="ECO:0007669"/>
    <property type="project" value="UniProtKB-SubCell"/>
</dbReference>
<evidence type="ECO:0000256" key="16">
    <source>
        <dbReference type="ARBA" id="ARBA00023157"/>
    </source>
</evidence>
<evidence type="ECO:0000256" key="11">
    <source>
        <dbReference type="ARBA" id="ARBA00022989"/>
    </source>
</evidence>
<dbReference type="Gene3D" id="2.70.130.10">
    <property type="entry name" value="Mannose-6-phosphate receptor binding domain"/>
    <property type="match status" value="1"/>
</dbReference>
<feature type="compositionally biased region" description="Basic and acidic residues" evidence="18">
    <location>
        <begin position="174"/>
        <end position="198"/>
    </location>
</feature>
<evidence type="ECO:0000256" key="17">
    <source>
        <dbReference type="ARBA" id="ARBA00023329"/>
    </source>
</evidence>
<dbReference type="GO" id="GO:0031966">
    <property type="term" value="C:mitochondrial membrane"/>
    <property type="evidence" value="ECO:0007669"/>
    <property type="project" value="UniProtKB-SubCell"/>
</dbReference>
<organism evidence="21 22">
    <name type="scientific">Tortispora caseinolytica NRRL Y-17796</name>
    <dbReference type="NCBI Taxonomy" id="767744"/>
    <lineage>
        <taxon>Eukaryota</taxon>
        <taxon>Fungi</taxon>
        <taxon>Dikarya</taxon>
        <taxon>Ascomycota</taxon>
        <taxon>Saccharomycotina</taxon>
        <taxon>Trigonopsidomycetes</taxon>
        <taxon>Trigonopsidales</taxon>
        <taxon>Trigonopsidaceae</taxon>
        <taxon>Tortispora</taxon>
    </lineage>
</organism>
<reference evidence="22" key="1">
    <citation type="submission" date="2016-02" db="EMBL/GenBank/DDBJ databases">
        <title>Comparative genomics of biotechnologically important yeasts.</title>
        <authorList>
            <consortium name="DOE Joint Genome Institute"/>
            <person name="Riley R."/>
            <person name="Haridas S."/>
            <person name="Wolfe K.H."/>
            <person name="Lopes M.R."/>
            <person name="Hittinger C.T."/>
            <person name="Goker M."/>
            <person name="Salamov A."/>
            <person name="Wisecaver J."/>
            <person name="Long T.M."/>
            <person name="Aerts A.L."/>
            <person name="Barry K."/>
            <person name="Choi C."/>
            <person name="Clum A."/>
            <person name="Coughlan A.Y."/>
            <person name="Deshpande S."/>
            <person name="Douglass A.P."/>
            <person name="Hanson S.J."/>
            <person name="Klenk H.-P."/>
            <person name="Labutti K."/>
            <person name="Lapidus A."/>
            <person name="Lindquist E."/>
            <person name="Lipzen A."/>
            <person name="Meier-Kolthoff J.P."/>
            <person name="Ohm R.A."/>
            <person name="Otillar R.P."/>
            <person name="Pangilinan J."/>
            <person name="Peng Y."/>
            <person name="Rokas A."/>
            <person name="Rosa C.A."/>
            <person name="Scheuner C."/>
            <person name="Sibirny A.A."/>
            <person name="Slot J.C."/>
            <person name="Stielow J.B."/>
            <person name="Sun H."/>
            <person name="Kurtzman C.P."/>
            <person name="Blackwell M."/>
            <person name="Jeffries T.W."/>
            <person name="Grigoriev I.V."/>
        </authorList>
    </citation>
    <scope>NUCLEOTIDE SEQUENCE [LARGE SCALE GENOMIC DNA]</scope>
    <source>
        <strain evidence="22">NRRL Y-17796</strain>
    </source>
</reference>
<keyword evidence="17" id="KW-0968">Cytoplasmic vesicle</keyword>
<evidence type="ECO:0000256" key="18">
    <source>
        <dbReference type="SAM" id="MobiDB-lite"/>
    </source>
</evidence>
<evidence type="ECO:0000313" key="21">
    <source>
        <dbReference type="EMBL" id="ODV90830.1"/>
    </source>
</evidence>
<evidence type="ECO:0000313" key="22">
    <source>
        <dbReference type="Proteomes" id="UP000095023"/>
    </source>
</evidence>
<dbReference type="GO" id="GO:0006914">
    <property type="term" value="P:autophagy"/>
    <property type="evidence" value="ECO:0007669"/>
    <property type="project" value="UniProtKB-KW"/>
</dbReference>
<dbReference type="InterPro" id="IPR018939">
    <property type="entry name" value="Autophagy-rel_prot_27"/>
</dbReference>
<evidence type="ECO:0000256" key="7">
    <source>
        <dbReference type="ARBA" id="ARBA00022448"/>
    </source>
</evidence>
<evidence type="ECO:0000256" key="14">
    <source>
        <dbReference type="ARBA" id="ARBA00023128"/>
    </source>
</evidence>
<dbReference type="SUPFAM" id="SSF50911">
    <property type="entry name" value="Mannose 6-phosphate receptor domain"/>
    <property type="match status" value="1"/>
</dbReference>
<comment type="similarity">
    <text evidence="5">Belongs to the ATG27 family.</text>
</comment>
<evidence type="ECO:0000256" key="12">
    <source>
        <dbReference type="ARBA" id="ARBA00023006"/>
    </source>
</evidence>
<gene>
    <name evidence="21" type="ORF">CANCADRAFT_111500</name>
</gene>
<evidence type="ECO:0000256" key="15">
    <source>
        <dbReference type="ARBA" id="ARBA00023136"/>
    </source>
</evidence>
<evidence type="ECO:0000256" key="2">
    <source>
        <dbReference type="ARBA" id="ARBA00004358"/>
    </source>
</evidence>
<keyword evidence="12" id="KW-0072">Autophagy</keyword>
<evidence type="ECO:0000259" key="20">
    <source>
        <dbReference type="PROSITE" id="PS51914"/>
    </source>
</evidence>
<feature type="domain" description="MRH" evidence="20">
    <location>
        <begin position="15"/>
        <end position="174"/>
    </location>
</feature>
<dbReference type="PANTHER" id="PTHR15071">
    <property type="entry name" value="MANNOSE-6-PHOSPHATE RECEPTOR FAMILY MEMBER"/>
    <property type="match status" value="1"/>
</dbReference>
<keyword evidence="10" id="KW-0653">Protein transport</keyword>
<evidence type="ECO:0000256" key="9">
    <source>
        <dbReference type="ARBA" id="ARBA00022729"/>
    </source>
</evidence>
<protein>
    <recommendedName>
        <fullName evidence="6">Autophagy-related protein 27</fullName>
    </recommendedName>
</protein>
<dbReference type="Proteomes" id="UP000095023">
    <property type="component" value="Unassembled WGS sequence"/>
</dbReference>
<dbReference type="GO" id="GO:0030659">
    <property type="term" value="C:cytoplasmic vesicle membrane"/>
    <property type="evidence" value="ECO:0007669"/>
    <property type="project" value="UniProtKB-SubCell"/>
</dbReference>
<evidence type="ECO:0000256" key="3">
    <source>
        <dbReference type="ARBA" id="ARBA00004472"/>
    </source>
</evidence>
<keyword evidence="14" id="KW-0496">Mitochondrion</keyword>
<accession>A0A1E4TGE7</accession>
<dbReference type="PROSITE" id="PS51914">
    <property type="entry name" value="MRH"/>
    <property type="match status" value="1"/>
</dbReference>
<evidence type="ECO:0000256" key="10">
    <source>
        <dbReference type="ARBA" id="ARBA00022927"/>
    </source>
</evidence>
<keyword evidence="7" id="KW-0813">Transport</keyword>
<evidence type="ECO:0000256" key="13">
    <source>
        <dbReference type="ARBA" id="ARBA00023034"/>
    </source>
</evidence>
<dbReference type="PANTHER" id="PTHR15071:SF13">
    <property type="entry name" value="AUTOPHAGY-RELATED PROTEIN 27"/>
    <property type="match status" value="1"/>
</dbReference>
<name>A0A1E4TGE7_9ASCO</name>
<dbReference type="GO" id="GO:0015031">
    <property type="term" value="P:protein transport"/>
    <property type="evidence" value="ECO:0007669"/>
    <property type="project" value="UniProtKB-KW"/>
</dbReference>
<evidence type="ECO:0000256" key="4">
    <source>
        <dbReference type="ARBA" id="ARBA00004614"/>
    </source>
</evidence>
<dbReference type="InterPro" id="IPR009011">
    <property type="entry name" value="Man6P_isomerase_rcpt-bd_dom_sf"/>
</dbReference>
<dbReference type="EMBL" id="KV453842">
    <property type="protein sequence ID" value="ODV90830.1"/>
    <property type="molecule type" value="Genomic_DNA"/>
</dbReference>
<keyword evidence="8 19" id="KW-0812">Transmembrane</keyword>
<feature type="region of interest" description="Disordered" evidence="18">
    <location>
        <begin position="172"/>
        <end position="198"/>
    </location>
</feature>
<keyword evidence="9" id="KW-0732">Signal</keyword>
<keyword evidence="15 19" id="KW-0472">Membrane</keyword>
<comment type="subcellular location">
    <subcellularLocation>
        <location evidence="2">Cytoplasmic vesicle membrane</location>
        <topology evidence="2">Single-pass type I membrane protein</topology>
    </subcellularLocation>
    <subcellularLocation>
        <location evidence="4">Golgi apparatus membrane</location>
        <topology evidence="4">Single-pass type I membrane protein</topology>
    </subcellularLocation>
    <subcellularLocation>
        <location evidence="1">Mitochondrion membrane</location>
        <topology evidence="1">Single-pass membrane protein</topology>
    </subcellularLocation>
    <subcellularLocation>
        <location evidence="3">Preautophagosomal structure membrane</location>
        <topology evidence="3">Single-pass type I membrane protein</topology>
    </subcellularLocation>
</comment>
<dbReference type="InterPro" id="IPR044865">
    <property type="entry name" value="MRH_dom"/>
</dbReference>
<dbReference type="OrthoDB" id="29460at2759"/>
<proteinExistence type="inferred from homology"/>
<evidence type="ECO:0000256" key="5">
    <source>
        <dbReference type="ARBA" id="ARBA00005363"/>
    </source>
</evidence>
<keyword evidence="22" id="KW-1185">Reference proteome</keyword>
<keyword evidence="13" id="KW-0333">Golgi apparatus</keyword>
<keyword evidence="11 19" id="KW-1133">Transmembrane helix</keyword>
<keyword evidence="16" id="KW-1015">Disulfide bond</keyword>
<evidence type="ECO:0000256" key="1">
    <source>
        <dbReference type="ARBA" id="ARBA00004304"/>
    </source>
</evidence>
<feature type="transmembrane region" description="Helical" evidence="19">
    <location>
        <begin position="203"/>
        <end position="223"/>
    </location>
</feature>
<evidence type="ECO:0000256" key="19">
    <source>
        <dbReference type="SAM" id="Phobius"/>
    </source>
</evidence>
<sequence>MKSHLYLATLTTASFHCDVVVDGIKFDLTPLKGPHSISVSEVLPPSVRNLTWTIDPCGPLQKSSDVPASDQCPSGTQVCGIETITIGDSKFVSQIIPVAGDIGGSTVDAGLSVLEGDPGGLRVVLHGGRWGEKRDLQAEIDFICSEEKDSPITLKGWDSTTLSLSWKTPYACASKDRPSKGGDDKSGDKPPQHSRPDKSGDSWGWFTWLFIILVLAFAAYIIVGSWVNYSRYGSTGVDMIPHSDTFRDIPYLVKDFASKISSTLSSSGSRGGYSAV</sequence>
<evidence type="ECO:0000256" key="8">
    <source>
        <dbReference type="ARBA" id="ARBA00022692"/>
    </source>
</evidence>
<dbReference type="Pfam" id="PF09451">
    <property type="entry name" value="ATG27"/>
    <property type="match status" value="1"/>
</dbReference>
<evidence type="ECO:0000256" key="6">
    <source>
        <dbReference type="ARBA" id="ARBA00013776"/>
    </source>
</evidence>